<evidence type="ECO:0008006" key="4">
    <source>
        <dbReference type="Google" id="ProtNLM"/>
    </source>
</evidence>
<dbReference type="NCBIfam" id="NF033773">
    <property type="entry name" value="tellur_TrgA"/>
    <property type="match status" value="1"/>
</dbReference>
<evidence type="ECO:0000313" key="3">
    <source>
        <dbReference type="Proteomes" id="UP000193870"/>
    </source>
</evidence>
<dbReference type="AlphaFoldDB" id="A0A1Y5TF87"/>
<feature type="transmembrane region" description="Helical" evidence="1">
    <location>
        <begin position="36"/>
        <end position="53"/>
    </location>
</feature>
<dbReference type="RefSeq" id="WP_085855097.1">
    <property type="nucleotide sequence ID" value="NZ_FOPF01000011.1"/>
</dbReference>
<dbReference type="InterPro" id="IPR047784">
    <property type="entry name" value="TrgA"/>
</dbReference>
<keyword evidence="1" id="KW-0812">Transmembrane</keyword>
<feature type="transmembrane region" description="Helical" evidence="1">
    <location>
        <begin position="65"/>
        <end position="86"/>
    </location>
</feature>
<dbReference type="STRING" id="315423.SAMN04488020_11141"/>
<gene>
    <name evidence="2" type="ORF">PAM7066_03116</name>
</gene>
<accession>A0A1Y5TF87</accession>
<name>A0A1Y5TF87_9RHOB</name>
<feature type="transmembrane region" description="Helical" evidence="1">
    <location>
        <begin position="116"/>
        <end position="142"/>
    </location>
</feature>
<reference evidence="2 3" key="1">
    <citation type="submission" date="2017-03" db="EMBL/GenBank/DDBJ databases">
        <authorList>
            <person name="Afonso C.L."/>
            <person name="Miller P.J."/>
            <person name="Scott M.A."/>
            <person name="Spackman E."/>
            <person name="Goraichik I."/>
            <person name="Dimitrov K.M."/>
            <person name="Suarez D.L."/>
            <person name="Swayne D.E."/>
        </authorList>
    </citation>
    <scope>NUCLEOTIDE SEQUENCE [LARGE SCALE GENOMIC DNA]</scope>
    <source>
        <strain evidence="2 3">CECT 7066</strain>
    </source>
</reference>
<evidence type="ECO:0000256" key="1">
    <source>
        <dbReference type="SAM" id="Phobius"/>
    </source>
</evidence>
<proteinExistence type="predicted"/>
<protein>
    <recommendedName>
        <fullName evidence="4">Tellurium resistance protein</fullName>
    </recommendedName>
</protein>
<dbReference type="Proteomes" id="UP000193870">
    <property type="component" value="Unassembled WGS sequence"/>
</dbReference>
<keyword evidence="1" id="KW-0472">Membrane</keyword>
<keyword evidence="1" id="KW-1133">Transmembrane helix</keyword>
<dbReference type="EMBL" id="FWFV01000010">
    <property type="protein sequence ID" value="SLN62564.1"/>
    <property type="molecule type" value="Genomic_DNA"/>
</dbReference>
<organism evidence="2 3">
    <name type="scientific">Palleronia marisminoris</name>
    <dbReference type="NCBI Taxonomy" id="315423"/>
    <lineage>
        <taxon>Bacteria</taxon>
        <taxon>Pseudomonadati</taxon>
        <taxon>Pseudomonadota</taxon>
        <taxon>Alphaproteobacteria</taxon>
        <taxon>Rhodobacterales</taxon>
        <taxon>Roseobacteraceae</taxon>
        <taxon>Palleronia</taxon>
    </lineage>
</organism>
<evidence type="ECO:0000313" key="2">
    <source>
        <dbReference type="EMBL" id="SLN62564.1"/>
    </source>
</evidence>
<sequence>MPTFSKLTAALILAAAAWWMSAVILAGPDLPVVARRFAEVNAVLGLVLGWVLIGPSAGQGPVAALSAGLSGGAALLVGSCALWAFLGMLRRSLRMQYAGPVEGLVDVARIATEMGLFYLVPGALLGALGGGLVAGISAELLAERRSE</sequence>
<keyword evidence="3" id="KW-1185">Reference proteome</keyword>
<dbReference type="OrthoDB" id="7869508at2"/>